<gene>
    <name evidence="3" type="ORF">L211DRAFT_331646</name>
</gene>
<organism evidence="3 4">
    <name type="scientific">Terfezia boudieri ATCC MYA-4762</name>
    <dbReference type="NCBI Taxonomy" id="1051890"/>
    <lineage>
        <taxon>Eukaryota</taxon>
        <taxon>Fungi</taxon>
        <taxon>Dikarya</taxon>
        <taxon>Ascomycota</taxon>
        <taxon>Pezizomycotina</taxon>
        <taxon>Pezizomycetes</taxon>
        <taxon>Pezizales</taxon>
        <taxon>Pezizaceae</taxon>
        <taxon>Terfezia</taxon>
    </lineage>
</organism>
<feature type="coiled-coil region" evidence="1">
    <location>
        <begin position="65"/>
        <end position="125"/>
    </location>
</feature>
<proteinExistence type="predicted"/>
<evidence type="ECO:0000256" key="2">
    <source>
        <dbReference type="SAM" id="MobiDB-lite"/>
    </source>
</evidence>
<sequence length="131" mass="14856">MSSSYFRPSKNTTSIETRSITQAPPQAQTMSSDNQVTNQSSLRKAADYLGTSAPLIKEIRKEASNKQVNNTVLTLIDKLENTQKRAEDMLKVLSQQVCEDRADKTKALETMLEKLDEDMKSIKESWNKEKK</sequence>
<feature type="region of interest" description="Disordered" evidence="2">
    <location>
        <begin position="1"/>
        <end position="43"/>
    </location>
</feature>
<name>A0A3N4LI60_9PEZI</name>
<evidence type="ECO:0000256" key="1">
    <source>
        <dbReference type="SAM" id="Coils"/>
    </source>
</evidence>
<dbReference type="InParanoid" id="A0A3N4LI60"/>
<keyword evidence="4" id="KW-1185">Reference proteome</keyword>
<accession>A0A3N4LI60</accession>
<feature type="compositionally biased region" description="Polar residues" evidence="2">
    <location>
        <begin position="1"/>
        <end position="42"/>
    </location>
</feature>
<protein>
    <submittedName>
        <fullName evidence="3">Uncharacterized protein</fullName>
    </submittedName>
</protein>
<dbReference type="EMBL" id="ML121551">
    <property type="protein sequence ID" value="RPB22587.1"/>
    <property type="molecule type" value="Genomic_DNA"/>
</dbReference>
<evidence type="ECO:0000313" key="3">
    <source>
        <dbReference type="EMBL" id="RPB22587.1"/>
    </source>
</evidence>
<dbReference type="AlphaFoldDB" id="A0A3N4LI60"/>
<evidence type="ECO:0000313" key="4">
    <source>
        <dbReference type="Proteomes" id="UP000267821"/>
    </source>
</evidence>
<dbReference type="Proteomes" id="UP000267821">
    <property type="component" value="Unassembled WGS sequence"/>
</dbReference>
<reference evidence="3 4" key="1">
    <citation type="journal article" date="2018" name="Nat. Ecol. Evol.">
        <title>Pezizomycetes genomes reveal the molecular basis of ectomycorrhizal truffle lifestyle.</title>
        <authorList>
            <person name="Murat C."/>
            <person name="Payen T."/>
            <person name="Noel B."/>
            <person name="Kuo A."/>
            <person name="Morin E."/>
            <person name="Chen J."/>
            <person name="Kohler A."/>
            <person name="Krizsan K."/>
            <person name="Balestrini R."/>
            <person name="Da Silva C."/>
            <person name="Montanini B."/>
            <person name="Hainaut M."/>
            <person name="Levati E."/>
            <person name="Barry K.W."/>
            <person name="Belfiori B."/>
            <person name="Cichocki N."/>
            <person name="Clum A."/>
            <person name="Dockter R.B."/>
            <person name="Fauchery L."/>
            <person name="Guy J."/>
            <person name="Iotti M."/>
            <person name="Le Tacon F."/>
            <person name="Lindquist E.A."/>
            <person name="Lipzen A."/>
            <person name="Malagnac F."/>
            <person name="Mello A."/>
            <person name="Molinier V."/>
            <person name="Miyauchi S."/>
            <person name="Poulain J."/>
            <person name="Riccioni C."/>
            <person name="Rubini A."/>
            <person name="Sitrit Y."/>
            <person name="Splivallo R."/>
            <person name="Traeger S."/>
            <person name="Wang M."/>
            <person name="Zifcakova L."/>
            <person name="Wipf D."/>
            <person name="Zambonelli A."/>
            <person name="Paolocci F."/>
            <person name="Nowrousian M."/>
            <person name="Ottonello S."/>
            <person name="Baldrian P."/>
            <person name="Spatafora J.W."/>
            <person name="Henrissat B."/>
            <person name="Nagy L.G."/>
            <person name="Aury J.M."/>
            <person name="Wincker P."/>
            <person name="Grigoriev I.V."/>
            <person name="Bonfante P."/>
            <person name="Martin F.M."/>
        </authorList>
    </citation>
    <scope>NUCLEOTIDE SEQUENCE [LARGE SCALE GENOMIC DNA]</scope>
    <source>
        <strain evidence="3 4">ATCC MYA-4762</strain>
    </source>
</reference>
<keyword evidence="1" id="KW-0175">Coiled coil</keyword>